<gene>
    <name evidence="1" type="ORF">EAG_00026</name>
</gene>
<evidence type="ECO:0008006" key="3">
    <source>
        <dbReference type="Google" id="ProtNLM"/>
    </source>
</evidence>
<feature type="non-terminal residue" evidence="1">
    <location>
        <position position="48"/>
    </location>
</feature>
<organism evidence="2">
    <name type="scientific">Camponotus floridanus</name>
    <name type="common">Florida carpenter ant</name>
    <dbReference type="NCBI Taxonomy" id="104421"/>
    <lineage>
        <taxon>Eukaryota</taxon>
        <taxon>Metazoa</taxon>
        <taxon>Ecdysozoa</taxon>
        <taxon>Arthropoda</taxon>
        <taxon>Hexapoda</taxon>
        <taxon>Insecta</taxon>
        <taxon>Pterygota</taxon>
        <taxon>Neoptera</taxon>
        <taxon>Endopterygota</taxon>
        <taxon>Hymenoptera</taxon>
        <taxon>Apocrita</taxon>
        <taxon>Aculeata</taxon>
        <taxon>Formicoidea</taxon>
        <taxon>Formicidae</taxon>
        <taxon>Formicinae</taxon>
        <taxon>Camponotus</taxon>
    </lineage>
</organism>
<name>E2ABS2_CAMFO</name>
<evidence type="ECO:0000313" key="2">
    <source>
        <dbReference type="Proteomes" id="UP000000311"/>
    </source>
</evidence>
<proteinExistence type="predicted"/>
<feature type="non-terminal residue" evidence="1">
    <location>
        <position position="1"/>
    </location>
</feature>
<dbReference type="GO" id="GO:0003676">
    <property type="term" value="F:nucleic acid binding"/>
    <property type="evidence" value="ECO:0007669"/>
    <property type="project" value="InterPro"/>
</dbReference>
<dbReference type="EMBL" id="GL438350">
    <property type="protein sequence ID" value="EFN69117.1"/>
    <property type="molecule type" value="Genomic_DNA"/>
</dbReference>
<dbReference type="AlphaFoldDB" id="E2ABS2"/>
<dbReference type="Gene3D" id="3.30.420.10">
    <property type="entry name" value="Ribonuclease H-like superfamily/Ribonuclease H"/>
    <property type="match status" value="1"/>
</dbReference>
<reference evidence="1 2" key="1">
    <citation type="journal article" date="2010" name="Science">
        <title>Genomic comparison of the ants Camponotus floridanus and Harpegnathos saltator.</title>
        <authorList>
            <person name="Bonasio R."/>
            <person name="Zhang G."/>
            <person name="Ye C."/>
            <person name="Mutti N.S."/>
            <person name="Fang X."/>
            <person name="Qin N."/>
            <person name="Donahue G."/>
            <person name="Yang P."/>
            <person name="Li Q."/>
            <person name="Li C."/>
            <person name="Zhang P."/>
            <person name="Huang Z."/>
            <person name="Berger S.L."/>
            <person name="Reinberg D."/>
            <person name="Wang J."/>
            <person name="Liebig J."/>
        </authorList>
    </citation>
    <scope>NUCLEOTIDE SEQUENCE [LARGE SCALE GENOMIC DNA]</scope>
    <source>
        <strain evidence="2">C129</strain>
    </source>
</reference>
<keyword evidence="2" id="KW-1185">Reference proteome</keyword>
<sequence>KFASNEEVIAATNAYFTEFQPTYFLDGLKKLEHQWTKCIDLKGDYIEK</sequence>
<protein>
    <recommendedName>
        <fullName evidence="3">Histone-lysine N-methyltransferase SETMAR</fullName>
    </recommendedName>
</protein>
<dbReference type="InterPro" id="IPR036397">
    <property type="entry name" value="RNaseH_sf"/>
</dbReference>
<evidence type="ECO:0000313" key="1">
    <source>
        <dbReference type="EMBL" id="EFN69117.1"/>
    </source>
</evidence>
<dbReference type="Proteomes" id="UP000000311">
    <property type="component" value="Unassembled WGS sequence"/>
</dbReference>
<accession>E2ABS2</accession>
<dbReference type="InParanoid" id="E2ABS2"/>